<dbReference type="PANTHER" id="PTHR46564">
    <property type="entry name" value="TRANSPOSASE"/>
    <property type="match status" value="1"/>
</dbReference>
<protein>
    <submittedName>
        <fullName evidence="1">IS630 family transposase</fullName>
    </submittedName>
</protein>
<dbReference type="EMBL" id="JHEG04000001">
    <property type="protein sequence ID" value="KAF3891218.1"/>
    <property type="molecule type" value="Genomic_DNA"/>
</dbReference>
<name>A0A8S9TGL5_9CYAN</name>
<organism evidence="1 2">
    <name type="scientific">Tolypothrix bouteillei VB521301</name>
    <dbReference type="NCBI Taxonomy" id="1479485"/>
    <lineage>
        <taxon>Bacteria</taxon>
        <taxon>Bacillati</taxon>
        <taxon>Cyanobacteriota</taxon>
        <taxon>Cyanophyceae</taxon>
        <taxon>Nostocales</taxon>
        <taxon>Tolypothrichaceae</taxon>
        <taxon>Tolypothrix</taxon>
    </lineage>
</organism>
<reference evidence="1" key="2">
    <citation type="submission" date="2019-11" db="EMBL/GenBank/DDBJ databases">
        <title>Improved Assembly of Tolypothrix boutellei genome.</title>
        <authorList>
            <person name="Sarangi A.N."/>
            <person name="Mukherjee M."/>
            <person name="Ghosh S."/>
            <person name="Singh D."/>
            <person name="Das A."/>
            <person name="Kant S."/>
            <person name="Prusty A."/>
            <person name="Tripathy S."/>
        </authorList>
    </citation>
    <scope>NUCLEOTIDE SEQUENCE</scope>
    <source>
        <strain evidence="1">VB521301</strain>
    </source>
</reference>
<dbReference type="Proteomes" id="UP000029738">
    <property type="component" value="Unassembled WGS sequence"/>
</dbReference>
<keyword evidence="2" id="KW-1185">Reference proteome</keyword>
<accession>A0A8S9TGL5</accession>
<dbReference type="GO" id="GO:0003676">
    <property type="term" value="F:nucleic acid binding"/>
    <property type="evidence" value="ECO:0007669"/>
    <property type="project" value="InterPro"/>
</dbReference>
<reference evidence="1" key="1">
    <citation type="journal article" date="2015" name="Genome Announc.">
        <title>Draft Genome Sequence of Tolypothrix boutellei Strain VB521301.</title>
        <authorList>
            <person name="Chandrababunaidu M.M."/>
            <person name="Singh D."/>
            <person name="Sen D."/>
            <person name="Bhan S."/>
            <person name="Das S."/>
            <person name="Gupta A."/>
            <person name="Adhikary S.P."/>
            <person name="Tripathy S."/>
        </authorList>
    </citation>
    <scope>NUCLEOTIDE SEQUENCE</scope>
    <source>
        <strain evidence="1">VB521301</strain>
    </source>
</reference>
<sequence>MGESDGNVSFFTKIRIKSQKKTLRSSQAATPRVQKLRVEYWEKVKEIEPENLVFLDETGVILGLARTHARSQKGTRVYEMKPFYRGAKVTVIGAISLKKVVALMTINNS</sequence>
<dbReference type="AlphaFoldDB" id="A0A8S9TGL5"/>
<gene>
    <name evidence="1" type="ORF">DA73_0400030575</name>
</gene>
<evidence type="ECO:0000313" key="2">
    <source>
        <dbReference type="Proteomes" id="UP000029738"/>
    </source>
</evidence>
<comment type="caution">
    <text evidence="1">The sequence shown here is derived from an EMBL/GenBank/DDBJ whole genome shotgun (WGS) entry which is preliminary data.</text>
</comment>
<evidence type="ECO:0000313" key="1">
    <source>
        <dbReference type="EMBL" id="KAF3891218.1"/>
    </source>
</evidence>
<dbReference type="PANTHER" id="PTHR46564:SF1">
    <property type="entry name" value="TRANSPOSASE"/>
    <property type="match status" value="1"/>
</dbReference>
<dbReference type="InterPro" id="IPR036397">
    <property type="entry name" value="RNaseH_sf"/>
</dbReference>
<proteinExistence type="predicted"/>
<feature type="non-terminal residue" evidence="1">
    <location>
        <position position="109"/>
    </location>
</feature>
<dbReference type="Gene3D" id="3.30.420.10">
    <property type="entry name" value="Ribonuclease H-like superfamily/Ribonuclease H"/>
    <property type="match status" value="1"/>
</dbReference>